<protein>
    <recommendedName>
        <fullName evidence="2">MobA/VirD2-like nuclease domain-containing protein</fullName>
    </recommendedName>
</protein>
<feature type="region of interest" description="Disordered" evidence="1">
    <location>
        <begin position="463"/>
        <end position="504"/>
    </location>
</feature>
<evidence type="ECO:0000256" key="1">
    <source>
        <dbReference type="SAM" id="MobiDB-lite"/>
    </source>
</evidence>
<evidence type="ECO:0000313" key="4">
    <source>
        <dbReference type="Proteomes" id="UP000652430"/>
    </source>
</evidence>
<feature type="region of interest" description="Disordered" evidence="1">
    <location>
        <begin position="399"/>
        <end position="424"/>
    </location>
</feature>
<reference evidence="4" key="1">
    <citation type="journal article" date="2019" name="Int. J. Syst. Evol. Microbiol.">
        <title>The Global Catalogue of Microorganisms (GCM) 10K type strain sequencing project: providing services to taxonomists for standard genome sequencing and annotation.</title>
        <authorList>
            <consortium name="The Broad Institute Genomics Platform"/>
            <consortium name="The Broad Institute Genome Sequencing Center for Infectious Disease"/>
            <person name="Wu L."/>
            <person name="Ma J."/>
        </authorList>
    </citation>
    <scope>NUCLEOTIDE SEQUENCE [LARGE SCALE GENOMIC DNA]</scope>
    <source>
        <strain evidence="4">CGMCC 1.8957</strain>
    </source>
</reference>
<keyword evidence="4" id="KW-1185">Reference proteome</keyword>
<feature type="region of interest" description="Disordered" evidence="1">
    <location>
        <begin position="52"/>
        <end position="87"/>
    </location>
</feature>
<dbReference type="Proteomes" id="UP000652430">
    <property type="component" value="Unassembled WGS sequence"/>
</dbReference>
<evidence type="ECO:0000259" key="2">
    <source>
        <dbReference type="Pfam" id="PF03432"/>
    </source>
</evidence>
<feature type="domain" description="MobA/VirD2-like nuclease" evidence="2">
    <location>
        <begin position="160"/>
        <end position="249"/>
    </location>
</feature>
<gene>
    <name evidence="3" type="ORF">GCM10008023_38860</name>
</gene>
<dbReference type="Pfam" id="PF03432">
    <property type="entry name" value="Relaxase"/>
    <property type="match status" value="1"/>
</dbReference>
<feature type="compositionally biased region" description="Basic and acidic residues" evidence="1">
    <location>
        <begin position="357"/>
        <end position="369"/>
    </location>
</feature>
<dbReference type="Gene3D" id="3.30.930.30">
    <property type="match status" value="1"/>
</dbReference>
<dbReference type="InterPro" id="IPR005094">
    <property type="entry name" value="Endonuclease_MobA/VirD2"/>
</dbReference>
<feature type="region of interest" description="Disordered" evidence="1">
    <location>
        <begin position="345"/>
        <end position="383"/>
    </location>
</feature>
<evidence type="ECO:0000313" key="3">
    <source>
        <dbReference type="EMBL" id="GHH25442.1"/>
    </source>
</evidence>
<feature type="compositionally biased region" description="Low complexity" evidence="1">
    <location>
        <begin position="52"/>
        <end position="63"/>
    </location>
</feature>
<name>A0ABQ3LVT5_9SPHN</name>
<accession>A0ABQ3LVT5</accession>
<proteinExistence type="predicted"/>
<dbReference type="EMBL" id="BNAQ01000009">
    <property type="protein sequence ID" value="GHH25442.1"/>
    <property type="molecule type" value="Genomic_DNA"/>
</dbReference>
<comment type="caution">
    <text evidence="3">The sequence shown here is derived from an EMBL/GenBank/DDBJ whole genome shotgun (WGS) entry which is preliminary data.</text>
</comment>
<sequence length="504" mass="55772">MSFRFSSGTMDSMAGVFAPPKKYRLGSGGGSPKAPKAGGTVLGIAAVSMFPKPSSSAAASRPSGQAKHAFGGGTQARMSGRAVMTMDRTSRRVPEVMVRITGRQHGGGHVLANFAYISRLGHGPEKELGLETSDGEVLRDGRDMQILAQDWHEWEMDGDARRKGATSISMILSMPTGTDPEKLKAAAVDFARQEFANRSWVAGLHVDRDHPHVHITIARRDLDGRRFHPDRDDLFRWRQRFAEKLRDRGIEANATPTRARGIDPTHEHIAVQKMRDKGQVPRIDVSRADRAQRLRDRGVADPVDAILRSRRDTVEATYMRSIAELSASASFADQVVAQSLGKFVSSLPTPEANSARAMREAEEKGHARDPFAPTLERGADDPKWAEPLSTLARLKALRAKTVQGDDAPDIALRRPTRPDPDRRTEVADRIQALIEKANGLTDRTNGAGPPDAEAERLRALMEEARKPVEPLETDRADEILRRVQDRERADQERDRTRDKDGPRR</sequence>
<organism evidence="3 4">
    <name type="scientific">Sphingomonas glacialis</name>
    <dbReference type="NCBI Taxonomy" id="658225"/>
    <lineage>
        <taxon>Bacteria</taxon>
        <taxon>Pseudomonadati</taxon>
        <taxon>Pseudomonadota</taxon>
        <taxon>Alphaproteobacteria</taxon>
        <taxon>Sphingomonadales</taxon>
        <taxon>Sphingomonadaceae</taxon>
        <taxon>Sphingomonas</taxon>
    </lineage>
</organism>